<organism evidence="7 8">
    <name type="scientific">Hevea brasiliensis</name>
    <name type="common">Para rubber tree</name>
    <name type="synonym">Siphonia brasiliensis</name>
    <dbReference type="NCBI Taxonomy" id="3981"/>
    <lineage>
        <taxon>Eukaryota</taxon>
        <taxon>Viridiplantae</taxon>
        <taxon>Streptophyta</taxon>
        <taxon>Embryophyta</taxon>
        <taxon>Tracheophyta</taxon>
        <taxon>Spermatophyta</taxon>
        <taxon>Magnoliopsida</taxon>
        <taxon>eudicotyledons</taxon>
        <taxon>Gunneridae</taxon>
        <taxon>Pentapetalae</taxon>
        <taxon>rosids</taxon>
        <taxon>fabids</taxon>
        <taxon>Malpighiales</taxon>
        <taxon>Euphorbiaceae</taxon>
        <taxon>Crotonoideae</taxon>
        <taxon>Micrandreae</taxon>
        <taxon>Hevea</taxon>
    </lineage>
</organism>
<evidence type="ECO:0000256" key="5">
    <source>
        <dbReference type="ARBA" id="ARBA00048348"/>
    </source>
</evidence>
<dbReference type="InterPro" id="IPR045066">
    <property type="entry name" value="Beta_CA_cladeB"/>
</dbReference>
<dbReference type="SUPFAM" id="SSF53056">
    <property type="entry name" value="beta-carbonic anhydrase, cab"/>
    <property type="match status" value="1"/>
</dbReference>
<proteinExistence type="inferred from homology"/>
<evidence type="ECO:0000256" key="4">
    <source>
        <dbReference type="ARBA" id="ARBA00023239"/>
    </source>
</evidence>
<dbReference type="PROSITE" id="PS00704">
    <property type="entry name" value="PROK_CO2_ANHYDRASE_1"/>
    <property type="match status" value="1"/>
</dbReference>
<evidence type="ECO:0000313" key="7">
    <source>
        <dbReference type="EMBL" id="KAJ9174957.1"/>
    </source>
</evidence>
<dbReference type="EMBL" id="JARPOI010000008">
    <property type="protein sequence ID" value="KAJ9174957.1"/>
    <property type="molecule type" value="Genomic_DNA"/>
</dbReference>
<dbReference type="PANTHER" id="PTHR11002">
    <property type="entry name" value="CARBONIC ANHYDRASE"/>
    <property type="match status" value="1"/>
</dbReference>
<reference evidence="7 8" key="1">
    <citation type="journal article" date="2023" name="Plant Biotechnol. J.">
        <title>Chromosome-level wild Hevea brasiliensis genome provides new tools for genomic-assisted breeding and valuable loci to elevate rubber yield.</title>
        <authorList>
            <person name="Cheng H."/>
            <person name="Song X."/>
            <person name="Hu Y."/>
            <person name="Wu T."/>
            <person name="Yang Q."/>
            <person name="An Z."/>
            <person name="Feng S."/>
            <person name="Deng Z."/>
            <person name="Wu W."/>
            <person name="Zeng X."/>
            <person name="Tu M."/>
            <person name="Wang X."/>
            <person name="Huang H."/>
        </authorList>
    </citation>
    <scope>NUCLEOTIDE SEQUENCE [LARGE SCALE GENOMIC DNA]</scope>
    <source>
        <strain evidence="7">MT/VB/25A 57/8</strain>
    </source>
</reference>
<dbReference type="Pfam" id="PF00484">
    <property type="entry name" value="Pro_CA"/>
    <property type="match status" value="1"/>
</dbReference>
<dbReference type="InterPro" id="IPR001765">
    <property type="entry name" value="Carbonic_anhydrase"/>
</dbReference>
<evidence type="ECO:0000256" key="6">
    <source>
        <dbReference type="RuleBase" id="RU003956"/>
    </source>
</evidence>
<accession>A0ABQ9M666</accession>
<comment type="similarity">
    <text evidence="1 6">Belongs to the beta-class carbonic anhydrase family.</text>
</comment>
<comment type="caution">
    <text evidence="7">The sequence shown here is derived from an EMBL/GenBank/DDBJ whole genome shotgun (WGS) entry which is preliminary data.</text>
</comment>
<comment type="catalytic activity">
    <reaction evidence="5 6">
        <text>hydrogencarbonate + H(+) = CO2 + H2O</text>
        <dbReference type="Rhea" id="RHEA:10748"/>
        <dbReference type="ChEBI" id="CHEBI:15377"/>
        <dbReference type="ChEBI" id="CHEBI:15378"/>
        <dbReference type="ChEBI" id="CHEBI:16526"/>
        <dbReference type="ChEBI" id="CHEBI:17544"/>
        <dbReference type="EC" id="4.2.1.1"/>
    </reaction>
</comment>
<keyword evidence="4 6" id="KW-0456">Lyase</keyword>
<gene>
    <name evidence="7" type="ORF">P3X46_013550</name>
</gene>
<dbReference type="EC" id="4.2.1.1" evidence="2 6"/>
<dbReference type="PROSITE" id="PS00705">
    <property type="entry name" value="PROK_CO2_ANHYDRASE_2"/>
    <property type="match status" value="1"/>
</dbReference>
<dbReference type="CDD" id="cd00884">
    <property type="entry name" value="beta_CA_cladeB"/>
    <property type="match status" value="1"/>
</dbReference>
<dbReference type="InterPro" id="IPR015892">
    <property type="entry name" value="Carbonic_anhydrase_CS"/>
</dbReference>
<comment type="function">
    <text evidence="6">Reversible hydration of carbon dioxide.</text>
</comment>
<dbReference type="PANTHER" id="PTHR11002:SF12">
    <property type="entry name" value="CARBONIC ANHYDRASE"/>
    <property type="match status" value="1"/>
</dbReference>
<dbReference type="SMART" id="SM00947">
    <property type="entry name" value="Pro_CA"/>
    <property type="match status" value="1"/>
</dbReference>
<evidence type="ECO:0000313" key="8">
    <source>
        <dbReference type="Proteomes" id="UP001174677"/>
    </source>
</evidence>
<dbReference type="Gene3D" id="3.40.1050.10">
    <property type="entry name" value="Carbonic anhydrase"/>
    <property type="match status" value="1"/>
</dbReference>
<evidence type="ECO:0000256" key="3">
    <source>
        <dbReference type="ARBA" id="ARBA00022833"/>
    </source>
</evidence>
<evidence type="ECO:0000256" key="1">
    <source>
        <dbReference type="ARBA" id="ARBA00006217"/>
    </source>
</evidence>
<name>A0ABQ9M666_HEVBR</name>
<dbReference type="InterPro" id="IPR036874">
    <property type="entry name" value="Carbonic_anhydrase_sf"/>
</dbReference>
<dbReference type="Proteomes" id="UP001174677">
    <property type="component" value="Chromosome 8"/>
</dbReference>
<keyword evidence="3 6" id="KW-0862">Zinc</keyword>
<sequence>MALLSPAPSVSKEPLPCPPLMQATNSKILSLRAQTIFGSKGKLDGIEQTHLKLCTDANISGLKLKASMETPGLTREPKSDKLESPVVTKNGSKLFDEMKLRFLSFKKHKYMENLEHFENLAKGQAPKFMVIACADSRVCPSSILGFQPGEAFVVRNVANMVPSYESGPSETNAALEFAVNSLKVENILVIGHSCCGGIRALMSMHDDVETSSFIGSWVVVGMNARLRTKAAASNLSFDRQCRHCEKESVNCSLGNLLTYPWIEEKVRNGELSIHGGYYDFVDCTFEKWTLDYNASNWKEEGGKVATKNRTFWC</sequence>
<protein>
    <recommendedName>
        <fullName evidence="2 6">Carbonic anhydrase</fullName>
        <ecNumber evidence="2 6">4.2.1.1</ecNumber>
    </recommendedName>
    <alternativeName>
        <fullName evidence="6">Carbonate dehydratase</fullName>
    </alternativeName>
</protein>
<evidence type="ECO:0000256" key="2">
    <source>
        <dbReference type="ARBA" id="ARBA00012925"/>
    </source>
</evidence>
<keyword evidence="8" id="KW-1185">Reference proteome</keyword>